<evidence type="ECO:0000259" key="1">
    <source>
        <dbReference type="PROSITE" id="PS51742"/>
    </source>
</evidence>
<dbReference type="Pfam" id="PF03479">
    <property type="entry name" value="PCC"/>
    <property type="match status" value="1"/>
</dbReference>
<dbReference type="CDD" id="cd11378">
    <property type="entry name" value="DUF296"/>
    <property type="match status" value="1"/>
</dbReference>
<comment type="caution">
    <text evidence="2">The sequence shown here is derived from an EMBL/GenBank/DDBJ whole genome shotgun (WGS) entry which is preliminary data.</text>
</comment>
<dbReference type="InterPro" id="IPR005175">
    <property type="entry name" value="PPC_dom"/>
</dbReference>
<dbReference type="Gene3D" id="3.30.1330.80">
    <property type="entry name" value="Hypothetical protein, similar to alpha- acetolactate decarboxylase, domain 2"/>
    <property type="match status" value="1"/>
</dbReference>
<sequence>MDFKKANNNWILKINKGEQIASSIKDFCKKNNIKLASISGIGAATDIKIGYFNLNTKVYNEKVFTDKYEVTSLLGNVTTKDNEPYLHLHITFSDEDCTTYGGHFVEGTISGTSEIFLTVFDGEVGRYVDSETGINVMDLK</sequence>
<dbReference type="PIRSF" id="PIRSF016702">
    <property type="entry name" value="DNA_bp_PD1"/>
    <property type="match status" value="1"/>
</dbReference>
<name>A0ABS4EXE5_9CLOT</name>
<reference evidence="2 3" key="1">
    <citation type="submission" date="2021-03" db="EMBL/GenBank/DDBJ databases">
        <title>Genomic Encyclopedia of Type Strains, Phase IV (KMG-IV): sequencing the most valuable type-strain genomes for metagenomic binning, comparative biology and taxonomic classification.</title>
        <authorList>
            <person name="Goeker M."/>
        </authorList>
    </citation>
    <scope>NUCLEOTIDE SEQUENCE [LARGE SCALE GENOMIC DNA]</scope>
    <source>
        <strain evidence="2 3">DSM 3984</strain>
    </source>
</reference>
<gene>
    <name evidence="2" type="ORF">J2Z53_000246</name>
</gene>
<dbReference type="EMBL" id="JAGGJZ010000001">
    <property type="protein sequence ID" value="MBP1888667.1"/>
    <property type="molecule type" value="Genomic_DNA"/>
</dbReference>
<organism evidence="2 3">
    <name type="scientific">Clostridium moniliforme</name>
    <dbReference type="NCBI Taxonomy" id="39489"/>
    <lineage>
        <taxon>Bacteria</taxon>
        <taxon>Bacillati</taxon>
        <taxon>Bacillota</taxon>
        <taxon>Clostridia</taxon>
        <taxon>Eubacteriales</taxon>
        <taxon>Clostridiaceae</taxon>
        <taxon>Clostridium</taxon>
    </lineage>
</organism>
<evidence type="ECO:0000313" key="3">
    <source>
        <dbReference type="Proteomes" id="UP000783390"/>
    </source>
</evidence>
<dbReference type="RefSeq" id="WP_209795400.1">
    <property type="nucleotide sequence ID" value="NZ_JAGGJZ010000001.1"/>
</dbReference>
<dbReference type="InterPro" id="IPR025707">
    <property type="entry name" value="DNA_bp_PD1"/>
</dbReference>
<keyword evidence="3" id="KW-1185">Reference proteome</keyword>
<dbReference type="PROSITE" id="PS51742">
    <property type="entry name" value="PPC"/>
    <property type="match status" value="1"/>
</dbReference>
<dbReference type="Proteomes" id="UP000783390">
    <property type="component" value="Unassembled WGS sequence"/>
</dbReference>
<proteinExistence type="predicted"/>
<protein>
    <submittedName>
        <fullName evidence="2">DNA-binding protein with PD1-like motif</fullName>
    </submittedName>
</protein>
<dbReference type="PANTHER" id="PTHR34988">
    <property type="entry name" value="PROTEIN, PUTATIVE-RELATED"/>
    <property type="match status" value="1"/>
</dbReference>
<evidence type="ECO:0000313" key="2">
    <source>
        <dbReference type="EMBL" id="MBP1888667.1"/>
    </source>
</evidence>
<dbReference type="SUPFAM" id="SSF117856">
    <property type="entry name" value="AF0104/ALDC/Ptd012-like"/>
    <property type="match status" value="1"/>
</dbReference>
<feature type="domain" description="PPC" evidence="1">
    <location>
        <begin position="4"/>
        <end position="140"/>
    </location>
</feature>
<accession>A0ABS4EXE5</accession>
<dbReference type="PANTHER" id="PTHR34988:SF1">
    <property type="entry name" value="DNA-BINDING PROTEIN"/>
    <property type="match status" value="1"/>
</dbReference>